<evidence type="ECO:0000313" key="2">
    <source>
        <dbReference type="Proteomes" id="UP000537141"/>
    </source>
</evidence>
<name>A0A7X0NH62_9GAMM</name>
<reference evidence="1 2" key="1">
    <citation type="submission" date="2020-08" db="EMBL/GenBank/DDBJ databases">
        <title>Genomic Encyclopedia of Type Strains, Phase IV (KMG-IV): sequencing the most valuable type-strain genomes for metagenomic binning, comparative biology and taxonomic classification.</title>
        <authorList>
            <person name="Goeker M."/>
        </authorList>
    </citation>
    <scope>NUCLEOTIDE SEQUENCE [LARGE SCALE GENOMIC DNA]</scope>
    <source>
        <strain evidence="1 2">DSM 26287</strain>
    </source>
</reference>
<protein>
    <submittedName>
        <fullName evidence="1">Uncharacterized protein</fullName>
    </submittedName>
</protein>
<keyword evidence="2" id="KW-1185">Reference proteome</keyword>
<dbReference type="Proteomes" id="UP000537141">
    <property type="component" value="Unassembled WGS sequence"/>
</dbReference>
<dbReference type="AlphaFoldDB" id="A0A7X0NH62"/>
<dbReference type="EMBL" id="JACHHU010000013">
    <property type="protein sequence ID" value="MBB6543363.1"/>
    <property type="molecule type" value="Genomic_DNA"/>
</dbReference>
<organism evidence="1 2">
    <name type="scientific">Thalassotalea piscium</name>
    <dbReference type="NCBI Taxonomy" id="1230533"/>
    <lineage>
        <taxon>Bacteria</taxon>
        <taxon>Pseudomonadati</taxon>
        <taxon>Pseudomonadota</taxon>
        <taxon>Gammaproteobacteria</taxon>
        <taxon>Alteromonadales</taxon>
        <taxon>Colwelliaceae</taxon>
        <taxon>Thalassotalea</taxon>
    </lineage>
</organism>
<evidence type="ECO:0000313" key="1">
    <source>
        <dbReference type="EMBL" id="MBB6543363.1"/>
    </source>
</evidence>
<gene>
    <name evidence="1" type="ORF">HNQ55_001878</name>
</gene>
<accession>A0A7X0NH62</accession>
<sequence length="37" mass="4155">MDDLLEKSETLSSEFSRIFNYGPTDESKCITQVGLCP</sequence>
<comment type="caution">
    <text evidence="1">The sequence shown here is derived from an EMBL/GenBank/DDBJ whole genome shotgun (WGS) entry which is preliminary data.</text>
</comment>
<proteinExistence type="predicted"/>